<geneLocation type="plasmid" evidence="1">
    <name>pFRL6</name>
</geneLocation>
<protein>
    <submittedName>
        <fullName evidence="1">Uncharacterized protein</fullName>
    </submittedName>
</protein>
<sequence length="87" mass="9550">MFFPAEGDRIVVTRTMKGSARSTSWVGTATQVLPFHKSDSGVWIGGWRLTGHNLTTGEPVDSHFACSQSLARYGHGEQTVRLATERD</sequence>
<dbReference type="AlphaFoldDB" id="V9Z7N9"/>
<name>V9Z7N9_9ACTN</name>
<reference evidence="1" key="1">
    <citation type="submission" date="2013-09" db="EMBL/GenBank/DDBJ databases">
        <title>Complete nucleotide sequence of Streptomyces linear plasmid pFRL6.</title>
        <authorList>
            <person name="Chen Z."/>
            <person name="Fang P."/>
            <person name="Qin Z."/>
        </authorList>
    </citation>
    <scope>NUCLEOTIDE SEQUENCE</scope>
    <source>
        <plasmid evidence="1">pFRL6</plasmid>
    </source>
</reference>
<proteinExistence type="predicted"/>
<gene>
    <name evidence="1" type="ORF">pFRL6_51</name>
</gene>
<organism evidence="1">
    <name type="scientific">Streptomyces sp. F12</name>
    <dbReference type="NCBI Taxonomy" id="1436084"/>
    <lineage>
        <taxon>Bacteria</taxon>
        <taxon>Bacillati</taxon>
        <taxon>Actinomycetota</taxon>
        <taxon>Actinomycetes</taxon>
        <taxon>Kitasatosporales</taxon>
        <taxon>Streptomycetaceae</taxon>
        <taxon>Streptomyces</taxon>
    </lineage>
</organism>
<keyword evidence="1" id="KW-0614">Plasmid</keyword>
<accession>V9Z7N9</accession>
<dbReference type="EMBL" id="KF602051">
    <property type="protein sequence ID" value="AHE40138.1"/>
    <property type="molecule type" value="Genomic_DNA"/>
</dbReference>
<dbReference type="RefSeq" id="WP_024127402.1">
    <property type="nucleotide sequence ID" value="NC_023286.1"/>
</dbReference>
<evidence type="ECO:0000313" key="1">
    <source>
        <dbReference type="EMBL" id="AHE40138.1"/>
    </source>
</evidence>